<dbReference type="InterPro" id="IPR053160">
    <property type="entry name" value="MFS_DHA3_Transporter"/>
</dbReference>
<feature type="transmembrane region" description="Helical" evidence="2">
    <location>
        <begin position="16"/>
        <end position="35"/>
    </location>
</feature>
<dbReference type="PANTHER" id="PTHR23530:SF1">
    <property type="entry name" value="PERMEASE, MAJOR FACILITATOR SUPERFAMILY-RELATED"/>
    <property type="match status" value="1"/>
</dbReference>
<feature type="transmembrane region" description="Helical" evidence="2">
    <location>
        <begin position="99"/>
        <end position="122"/>
    </location>
</feature>
<evidence type="ECO:0000313" key="4">
    <source>
        <dbReference type="Proteomes" id="UP001596407"/>
    </source>
</evidence>
<dbReference type="Pfam" id="PF07690">
    <property type="entry name" value="MFS_1"/>
    <property type="match status" value="1"/>
</dbReference>
<proteinExistence type="predicted"/>
<feature type="transmembrane region" description="Helical" evidence="2">
    <location>
        <begin position="292"/>
        <end position="314"/>
    </location>
</feature>
<feature type="transmembrane region" description="Helical" evidence="2">
    <location>
        <begin position="74"/>
        <end position="93"/>
    </location>
</feature>
<keyword evidence="2" id="KW-0812">Transmembrane</keyword>
<reference evidence="3 4" key="1">
    <citation type="journal article" date="2019" name="Int. J. Syst. Evol. Microbiol.">
        <title>The Global Catalogue of Microorganisms (GCM) 10K type strain sequencing project: providing services to taxonomists for standard genome sequencing and annotation.</title>
        <authorList>
            <consortium name="The Broad Institute Genomics Platform"/>
            <consortium name="The Broad Institute Genome Sequencing Center for Infectious Disease"/>
            <person name="Wu L."/>
            <person name="Ma J."/>
        </authorList>
    </citation>
    <scope>NUCLEOTIDE SEQUENCE [LARGE SCALE GENOMIC DNA]</scope>
    <source>
        <strain evidence="3 4">DT72</strain>
    </source>
</reference>
<dbReference type="RefSeq" id="WP_382210255.1">
    <property type="nucleotide sequence ID" value="NZ_JBHSZH010000005.1"/>
</dbReference>
<feature type="compositionally biased region" description="Low complexity" evidence="1">
    <location>
        <begin position="221"/>
        <end position="243"/>
    </location>
</feature>
<feature type="transmembrane region" description="Helical" evidence="2">
    <location>
        <begin position="366"/>
        <end position="390"/>
    </location>
</feature>
<feature type="transmembrane region" description="Helical" evidence="2">
    <location>
        <begin position="41"/>
        <end position="62"/>
    </location>
</feature>
<evidence type="ECO:0000313" key="3">
    <source>
        <dbReference type="EMBL" id="MFC7082113.1"/>
    </source>
</evidence>
<dbReference type="InterPro" id="IPR011701">
    <property type="entry name" value="MFS"/>
</dbReference>
<comment type="caution">
    <text evidence="3">The sequence shown here is derived from an EMBL/GenBank/DDBJ whole genome shotgun (WGS) entry which is preliminary data.</text>
</comment>
<dbReference type="InterPro" id="IPR036259">
    <property type="entry name" value="MFS_trans_sf"/>
</dbReference>
<dbReference type="Gene3D" id="1.20.1250.20">
    <property type="entry name" value="MFS general substrate transporter like domains"/>
    <property type="match status" value="1"/>
</dbReference>
<evidence type="ECO:0000256" key="1">
    <source>
        <dbReference type="SAM" id="MobiDB-lite"/>
    </source>
</evidence>
<organism evidence="3 4">
    <name type="scientific">Halorussus caseinilyticus</name>
    <dbReference type="NCBI Taxonomy" id="3034025"/>
    <lineage>
        <taxon>Archaea</taxon>
        <taxon>Methanobacteriati</taxon>
        <taxon>Methanobacteriota</taxon>
        <taxon>Stenosarchaea group</taxon>
        <taxon>Halobacteria</taxon>
        <taxon>Halobacteriales</taxon>
        <taxon>Haladaptataceae</taxon>
        <taxon>Halorussus</taxon>
    </lineage>
</organism>
<evidence type="ECO:0000256" key="2">
    <source>
        <dbReference type="SAM" id="Phobius"/>
    </source>
</evidence>
<feature type="compositionally biased region" description="Polar residues" evidence="1">
    <location>
        <begin position="191"/>
        <end position="208"/>
    </location>
</feature>
<gene>
    <name evidence="3" type="ORF">ACFQJ6_20505</name>
</gene>
<dbReference type="AlphaFoldDB" id="A0ABD5WPJ8"/>
<keyword evidence="4" id="KW-1185">Reference proteome</keyword>
<keyword evidence="2" id="KW-0472">Membrane</keyword>
<feature type="transmembrane region" description="Helical" evidence="2">
    <location>
        <begin position="143"/>
        <end position="160"/>
    </location>
</feature>
<dbReference type="SUPFAM" id="SSF103473">
    <property type="entry name" value="MFS general substrate transporter"/>
    <property type="match status" value="1"/>
</dbReference>
<keyword evidence="2" id="KW-1133">Transmembrane helix</keyword>
<accession>A0ABD5WPJ8</accession>
<protein>
    <submittedName>
        <fullName evidence="3">MFS transporter</fullName>
    </submittedName>
</protein>
<dbReference type="EMBL" id="JBHSZH010000005">
    <property type="protein sequence ID" value="MFC7082113.1"/>
    <property type="molecule type" value="Genomic_DNA"/>
</dbReference>
<dbReference type="PANTHER" id="PTHR23530">
    <property type="entry name" value="TRANSPORT PROTEIN-RELATED"/>
    <property type="match status" value="1"/>
</dbReference>
<sequence length="406" mass="42715">MRPDATRPTGHVAKYYLYRAAMAAGFATPIWYYYVKVNVESYALVGVVDAIWWAGLVLFEIPTGVVGDRIGRRNSLLVASVAITVAQVAMAVSHKFVHFAVVFAFWAFASTFRSGTADAWLYDTLKARMDEDDFARVRGRGNAVMYVVMGATGVLGGYIAEAWMPAAYLASAAVTATSVPVLLSFPESTPGKETTPTPSDSLSWTRFQSSASGSRNRRSGRSFSTSVSSSGSTGASTSSSNRSASRRSACRSALSGGSTAGSRPSPPRSATGPTGFRRVVGIRRWFSVAPPLLGALFVVIALLPAAAIPVFLVMRGSRSVMMPLANQYINDRVESVGRATVLSTAGMVYNLVTVPFELGAGRLADALGIVPTIGLFGAILVVGSLAVLGVGSPLDAPTRSVEDAAD</sequence>
<dbReference type="Proteomes" id="UP001596407">
    <property type="component" value="Unassembled WGS sequence"/>
</dbReference>
<name>A0ABD5WPJ8_9EURY</name>
<feature type="region of interest" description="Disordered" evidence="1">
    <location>
        <begin position="185"/>
        <end position="274"/>
    </location>
</feature>